<accession>A0A7D8UQ33</accession>
<gene>
    <name evidence="4" type="ORF">LCER1_G007884</name>
</gene>
<feature type="transmembrane region" description="Helical" evidence="2">
    <location>
        <begin position="274"/>
        <end position="295"/>
    </location>
</feature>
<dbReference type="Proteomes" id="UP000481288">
    <property type="component" value="Unassembled WGS sequence"/>
</dbReference>
<keyword evidence="2" id="KW-0812">Transmembrane</keyword>
<evidence type="ECO:0000313" key="5">
    <source>
        <dbReference type="Proteomes" id="UP000481288"/>
    </source>
</evidence>
<feature type="transmembrane region" description="Helical" evidence="2">
    <location>
        <begin position="424"/>
        <end position="444"/>
    </location>
</feature>
<dbReference type="InterPro" id="IPR046623">
    <property type="entry name" value="DUF6536"/>
</dbReference>
<evidence type="ECO:0000259" key="3">
    <source>
        <dbReference type="Pfam" id="PF20163"/>
    </source>
</evidence>
<feature type="transmembrane region" description="Helical" evidence="2">
    <location>
        <begin position="161"/>
        <end position="181"/>
    </location>
</feature>
<evidence type="ECO:0000313" key="4">
    <source>
        <dbReference type="EMBL" id="TVY51743.1"/>
    </source>
</evidence>
<keyword evidence="5" id="KW-1185">Reference proteome</keyword>
<keyword evidence="2" id="KW-0472">Membrane</keyword>
<evidence type="ECO:0000256" key="1">
    <source>
        <dbReference type="SAM" id="MobiDB-lite"/>
    </source>
</evidence>
<evidence type="ECO:0000256" key="2">
    <source>
        <dbReference type="SAM" id="Phobius"/>
    </source>
</evidence>
<dbReference type="PANTHER" id="PTHR35395">
    <property type="entry name" value="DUF6536 DOMAIN-CONTAINING PROTEIN"/>
    <property type="match status" value="1"/>
</dbReference>
<feature type="transmembrane region" description="Helical" evidence="2">
    <location>
        <begin position="633"/>
        <end position="655"/>
    </location>
</feature>
<comment type="caution">
    <text evidence="4">The sequence shown here is derived from an EMBL/GenBank/DDBJ whole genome shotgun (WGS) entry which is preliminary data.</text>
</comment>
<reference evidence="4 5" key="1">
    <citation type="submission" date="2018-05" db="EMBL/GenBank/DDBJ databases">
        <title>Whole genome sequencing for identification of molecular markers to develop diagnostic detection tools for the regulated plant pathogen Lachnellula willkommii.</title>
        <authorList>
            <person name="Giroux E."/>
            <person name="Bilodeau G."/>
        </authorList>
    </citation>
    <scope>NUCLEOTIDE SEQUENCE [LARGE SCALE GENOMIC DNA]</scope>
    <source>
        <strain evidence="4 5">CBS 625.97</strain>
    </source>
</reference>
<organism evidence="4 5">
    <name type="scientific">Lachnellula cervina</name>
    <dbReference type="NCBI Taxonomy" id="1316786"/>
    <lineage>
        <taxon>Eukaryota</taxon>
        <taxon>Fungi</taxon>
        <taxon>Dikarya</taxon>
        <taxon>Ascomycota</taxon>
        <taxon>Pezizomycotina</taxon>
        <taxon>Leotiomycetes</taxon>
        <taxon>Helotiales</taxon>
        <taxon>Lachnaceae</taxon>
        <taxon>Lachnellula</taxon>
    </lineage>
</organism>
<feature type="transmembrane region" description="Helical" evidence="2">
    <location>
        <begin position="545"/>
        <end position="572"/>
    </location>
</feature>
<feature type="region of interest" description="Disordered" evidence="1">
    <location>
        <begin position="18"/>
        <end position="72"/>
    </location>
</feature>
<keyword evidence="2" id="KW-1133">Transmembrane helix</keyword>
<feature type="transmembrane region" description="Helical" evidence="2">
    <location>
        <begin position="698"/>
        <end position="717"/>
    </location>
</feature>
<proteinExistence type="predicted"/>
<dbReference type="PANTHER" id="PTHR35395:SF1">
    <property type="entry name" value="DUF6536 DOMAIN-CONTAINING PROTEIN"/>
    <property type="match status" value="1"/>
</dbReference>
<feature type="transmembrane region" description="Helical" evidence="2">
    <location>
        <begin position="737"/>
        <end position="763"/>
    </location>
</feature>
<feature type="non-terminal residue" evidence="4">
    <location>
        <position position="820"/>
    </location>
</feature>
<feature type="transmembrane region" description="Helical" evidence="2">
    <location>
        <begin position="211"/>
        <end position="231"/>
    </location>
</feature>
<name>A0A7D8UQ33_9HELO</name>
<dbReference type="EMBL" id="QGMG01000745">
    <property type="protein sequence ID" value="TVY51743.1"/>
    <property type="molecule type" value="Genomic_DNA"/>
</dbReference>
<protein>
    <recommendedName>
        <fullName evidence="3">DUF6536 domain-containing protein</fullName>
    </recommendedName>
</protein>
<dbReference type="Pfam" id="PF20163">
    <property type="entry name" value="DUF6536"/>
    <property type="match status" value="1"/>
</dbReference>
<feature type="domain" description="DUF6536" evidence="3">
    <location>
        <begin position="160"/>
        <end position="298"/>
    </location>
</feature>
<feature type="compositionally biased region" description="Basic and acidic residues" evidence="1">
    <location>
        <begin position="46"/>
        <end position="64"/>
    </location>
</feature>
<dbReference type="AlphaFoldDB" id="A0A7D8UQ33"/>
<dbReference type="OrthoDB" id="5429634at2759"/>
<sequence length="820" mass="92285">MTSGARFSRLFDEWEHDPDITMVELGENETPEPQPAHHSPTDSSDGLERFETTGTDRDSNDLSRRRTLPSFDDTSTRSLLHRESLNVAKAAYSDNRKSSQSYLSVSGEPRQRNGFRDNIQQLWHKKSVLSTRTVSTFDGKFAHGKPGLWYKQMLADRSLRSMAAFTAVCAVIMLIITLSYISDFAHRLNLKTTSVGGKDGESCGSMEQKNVAIHLFINIAATMILGCSNTYQQLVTSLRVDEIRWVLSKRGDSKVGTNSPWSINHKRDGKTQSWLAWILLISTSLPVHFLANSVIGPSFYIHMPSDITYTFDNNTRNAASPPDAGCWTALRANAYVLPKDIYQLNQDYNTYSLGNSTTYRSVNVQYAAVCQPSKGTGDIETAMKEAVFAYGELQEYANGNCTTIDVSCLLSDPMPKQCRMNVRMQAAFILTGCLFIKAIYMIVLNVRARHRTKHNCLTYGDVIVASVLDPSLKIKNECMLNSGDGWRQKVEHTCHKHCKDAVPSMTGDEIGHCQKCKKFNKSDKAADLPHPNIAIKYKRSLLSNLGSTAIVQMISLMFISIFMISISIMIAVSMSRLPSEYKESCPPRHGSYNVYDCTVPVSWYMKDRFGTWGGFSSSASLGALPSDSLSSEFIAFAVSNGAQFLYSLLYLLLIYNLSLISMENEWGAWEEKRRRPRCTLVRGKQFEQSYFLQLPSKVLLPLMAYAALMHWLLGQAISTTETIFTDPEHKIEHSTYFVTYAAYPIFISTILMIAMTAVCWWAFTFTREGFIPQMYISPFPTLPISLKRTDHQRRYGSIRACCASTAKLEDFAYEGIQWGD</sequence>